<feature type="region of interest" description="Disordered" evidence="4">
    <location>
        <begin position="724"/>
        <end position="771"/>
    </location>
</feature>
<protein>
    <submittedName>
        <fullName evidence="6">Zinc finger, Ran-binding protein</fullName>
    </submittedName>
</protein>
<sequence>MIDPEDIKPTQSPQKQLKNEVHIDLKVQDYKIQKTQSANTSFSAGEEFQNTEQVRRIKSDNYYQNESQSQYNYKHNSNNNNNNSSRFQQQEKWQSNHQYQNDQQRRKNWRYNKFSNFQNSINQPPVPQKFMNYQINQNLQAFSNDNASNQLNLFNVQNNGIPQLNLLNPLFPTIQNNPPKIPYPPQPGLPPKNTVIQQINQNQFGNSSLNQLSSLKILQSINQAEGSLSTNQLNQSIRKNSGGIGVLLNSSTQCSTKELDNQIQQQLDEYKEDQKNRNYSSWASILNQNSNQNYLLDLEQKNDIIQTDFYNQQLQIQLEESTSKLDKGNIVHYQVDISEQDNCSPFEYLKQFKIDNNANKSLREDYLDLMANLDLYTEKLYYAIQDKAADHLKKNNYNLSTLLQNNNVNNYHPNSLQSYQQQQQMIQNQRNNAKQIIKGAVQSVLEYSETRTVVPRYARDGDWLCQCGNLNFQHRNTCNKCFVVKPKYQYTQNAEITQQLDQFEKQLMNIDSTIAPPPTQDEFISVQRQIILNDFIWVCKCCRTINYSKSSMCNSCKMYKYIDRSKLLEITKKSQNKLCKYAFKMQERHKNQIENLKAAQYPVEDEDTQEANSKKEQICSQEVSEESQQQLNDKNIYDIGFNSQSIQISSSSCSSSDEGSSINHYQIEDLNKTHLQISLNNSQNHITLNVSTDSDTKQNQSQNLERRQKDSIYILDQLDKSCDADNSSSDSLEFDSQEHKSNKVNQNLKQEMSYKVNGSKKQTPQSKKKSVIKSSVISAKSKKKSSKIKEFCFLEELNEEPYKKLKEDYEQILTSDNDKTILDESIAETDEKPEEKVQEMIEEDPHQNQRELNLNLIINEIKPEFEKQNQQYQQQKMESNNQNCNQNENQDCDLNKALIETGEQNQTQNESLNEITINVQSSLEDINEFCSQNNTNQQQSSIGEEEESLLMGLDDKDFLDGYFS</sequence>
<keyword evidence="7" id="KW-1185">Reference proteome</keyword>
<organism evidence="6 7">
    <name type="scientific">Tetrahymena thermophila (strain SB210)</name>
    <dbReference type="NCBI Taxonomy" id="312017"/>
    <lineage>
        <taxon>Eukaryota</taxon>
        <taxon>Sar</taxon>
        <taxon>Alveolata</taxon>
        <taxon>Ciliophora</taxon>
        <taxon>Intramacronucleata</taxon>
        <taxon>Oligohymenophorea</taxon>
        <taxon>Hymenostomatida</taxon>
        <taxon>Tetrahymenina</taxon>
        <taxon>Tetrahymenidae</taxon>
        <taxon>Tetrahymena</taxon>
    </lineage>
</organism>
<dbReference type="EMBL" id="GG662547">
    <property type="protein sequence ID" value="EAS02107.1"/>
    <property type="molecule type" value="Genomic_DNA"/>
</dbReference>
<feature type="region of interest" description="Disordered" evidence="4">
    <location>
        <begin position="71"/>
        <end position="105"/>
    </location>
</feature>
<dbReference type="GO" id="GO:0008270">
    <property type="term" value="F:zinc ion binding"/>
    <property type="evidence" value="ECO:0007669"/>
    <property type="project" value="UniProtKB-KW"/>
</dbReference>
<keyword evidence="1" id="KW-0479">Metal-binding</keyword>
<evidence type="ECO:0000256" key="3">
    <source>
        <dbReference type="ARBA" id="ARBA00022833"/>
    </source>
</evidence>
<dbReference type="PROSITE" id="PS01358">
    <property type="entry name" value="ZF_RANBP2_1"/>
    <property type="match status" value="1"/>
</dbReference>
<evidence type="ECO:0000259" key="5">
    <source>
        <dbReference type="PROSITE" id="PS01358"/>
    </source>
</evidence>
<evidence type="ECO:0000256" key="1">
    <source>
        <dbReference type="ARBA" id="ARBA00022723"/>
    </source>
</evidence>
<gene>
    <name evidence="6" type="ORF">TTHERM_00557880</name>
</gene>
<dbReference type="RefSeq" id="XP_001022352.1">
    <property type="nucleotide sequence ID" value="XM_001022352.1"/>
</dbReference>
<accession>I7M342</accession>
<keyword evidence="2" id="KW-0863">Zinc-finger</keyword>
<dbReference type="KEGG" id="tet:TTHERM_00557880"/>
<dbReference type="Proteomes" id="UP000009168">
    <property type="component" value="Unassembled WGS sequence"/>
</dbReference>
<proteinExistence type="predicted"/>
<feature type="region of interest" description="Disordered" evidence="4">
    <location>
        <begin position="690"/>
        <end position="710"/>
    </location>
</feature>
<dbReference type="HOGENOM" id="CLU_307072_0_0_1"/>
<evidence type="ECO:0000256" key="4">
    <source>
        <dbReference type="SAM" id="MobiDB-lite"/>
    </source>
</evidence>
<name>I7M342_TETTS</name>
<keyword evidence="3" id="KW-0862">Zinc</keyword>
<dbReference type="SMART" id="SM00547">
    <property type="entry name" value="ZnF_RBZ"/>
    <property type="match status" value="2"/>
</dbReference>
<dbReference type="GeneID" id="7831557"/>
<reference evidence="7" key="1">
    <citation type="journal article" date="2006" name="PLoS Biol.">
        <title>Macronuclear genome sequence of the ciliate Tetrahymena thermophila, a model eukaryote.</title>
        <authorList>
            <person name="Eisen J.A."/>
            <person name="Coyne R.S."/>
            <person name="Wu M."/>
            <person name="Wu D."/>
            <person name="Thiagarajan M."/>
            <person name="Wortman J.R."/>
            <person name="Badger J.H."/>
            <person name="Ren Q."/>
            <person name="Amedeo P."/>
            <person name="Jones K.M."/>
            <person name="Tallon L.J."/>
            <person name="Delcher A.L."/>
            <person name="Salzberg S.L."/>
            <person name="Silva J.C."/>
            <person name="Haas B.J."/>
            <person name="Majoros W.H."/>
            <person name="Farzad M."/>
            <person name="Carlton J.M."/>
            <person name="Smith R.K. Jr."/>
            <person name="Garg J."/>
            <person name="Pearlman R.E."/>
            <person name="Karrer K.M."/>
            <person name="Sun L."/>
            <person name="Manning G."/>
            <person name="Elde N.C."/>
            <person name="Turkewitz A.P."/>
            <person name="Asai D.J."/>
            <person name="Wilkes D.E."/>
            <person name="Wang Y."/>
            <person name="Cai H."/>
            <person name="Collins K."/>
            <person name="Stewart B.A."/>
            <person name="Lee S.R."/>
            <person name="Wilamowska K."/>
            <person name="Weinberg Z."/>
            <person name="Ruzzo W.L."/>
            <person name="Wloga D."/>
            <person name="Gaertig J."/>
            <person name="Frankel J."/>
            <person name="Tsao C.-C."/>
            <person name="Gorovsky M.A."/>
            <person name="Keeling P.J."/>
            <person name="Waller R.F."/>
            <person name="Patron N.J."/>
            <person name="Cherry J.M."/>
            <person name="Stover N.A."/>
            <person name="Krieger C.J."/>
            <person name="del Toro C."/>
            <person name="Ryder H.F."/>
            <person name="Williamson S.C."/>
            <person name="Barbeau R.A."/>
            <person name="Hamilton E.P."/>
            <person name="Orias E."/>
        </authorList>
    </citation>
    <scope>NUCLEOTIDE SEQUENCE [LARGE SCALE GENOMIC DNA]</scope>
    <source>
        <strain evidence="7">SB210</strain>
    </source>
</reference>
<dbReference type="STRING" id="312017.I7M342"/>
<feature type="compositionally biased region" description="Polar residues" evidence="4">
    <location>
        <begin position="91"/>
        <end position="102"/>
    </location>
</feature>
<evidence type="ECO:0000313" key="6">
    <source>
        <dbReference type="EMBL" id="EAS02107.1"/>
    </source>
</evidence>
<dbReference type="Gene3D" id="4.10.1060.10">
    <property type="entry name" value="Zinc finger, RanBP2-type"/>
    <property type="match status" value="1"/>
</dbReference>
<feature type="region of interest" description="Disordered" evidence="4">
    <location>
        <begin position="601"/>
        <end position="624"/>
    </location>
</feature>
<dbReference type="OrthoDB" id="247415at2759"/>
<evidence type="ECO:0000313" key="7">
    <source>
        <dbReference type="Proteomes" id="UP000009168"/>
    </source>
</evidence>
<feature type="compositionally biased region" description="Polar residues" evidence="4">
    <location>
        <begin position="690"/>
        <end position="703"/>
    </location>
</feature>
<dbReference type="InterPro" id="IPR036443">
    <property type="entry name" value="Znf_RanBP2_sf"/>
</dbReference>
<dbReference type="SUPFAM" id="SSF90209">
    <property type="entry name" value="Ran binding protein zinc finger-like"/>
    <property type="match status" value="1"/>
</dbReference>
<dbReference type="InterPro" id="IPR001876">
    <property type="entry name" value="Znf_RanBP2"/>
</dbReference>
<feature type="compositionally biased region" description="Low complexity" evidence="4">
    <location>
        <begin position="71"/>
        <end position="90"/>
    </location>
</feature>
<dbReference type="InParanoid" id="I7M342"/>
<feature type="domain" description="RanBP2-type" evidence="5">
    <location>
        <begin position="537"/>
        <end position="556"/>
    </location>
</feature>
<evidence type="ECO:0000256" key="2">
    <source>
        <dbReference type="ARBA" id="ARBA00022771"/>
    </source>
</evidence>
<dbReference type="AlphaFoldDB" id="I7M342"/>